<dbReference type="EMBL" id="AKIJ01000002">
    <property type="protein sequence ID" value="KFG26912.1"/>
    <property type="molecule type" value="Genomic_DNA"/>
</dbReference>
<evidence type="ECO:0000313" key="2">
    <source>
        <dbReference type="EMBL" id="KFG26912.1"/>
    </source>
</evidence>
<dbReference type="RefSeq" id="XP_052905467.1">
    <property type="nucleotide sequence ID" value="XM_053048707.1"/>
</dbReference>
<dbReference type="GeneID" id="77676041"/>
<accession>A0A086J444</accession>
<dbReference type="Proteomes" id="UP000054524">
    <property type="component" value="Unassembled WGS sequence"/>
</dbReference>
<keyword evidence="1" id="KW-0732">Signal</keyword>
<proteinExistence type="predicted"/>
<dbReference type="OrthoDB" id="10337556at2759"/>
<reference evidence="2 3" key="1">
    <citation type="journal article" date="2014" name="Genome Announc.">
        <title>Genome Sequence of the Microsporidian Species Nematocida sp1 Strain ERTm6 (ATCC PRA-372).</title>
        <authorList>
            <person name="Bakowski M.A."/>
            <person name="Priest M."/>
            <person name="Young S."/>
            <person name="Cuomo C.A."/>
            <person name="Troemel E.R."/>
        </authorList>
    </citation>
    <scope>NUCLEOTIDE SEQUENCE [LARGE SCALE GENOMIC DNA]</scope>
    <source>
        <strain evidence="2 3">ERTm6</strain>
    </source>
</reference>
<feature type="chain" id="PRO_5001807995" evidence="1">
    <location>
        <begin position="18"/>
        <end position="914"/>
    </location>
</feature>
<name>A0A086J444_NEMA1</name>
<gene>
    <name evidence="2" type="ORF">NESG_01068</name>
</gene>
<protein>
    <submittedName>
        <fullName evidence="2">Uncharacterized protein</fullName>
    </submittedName>
</protein>
<comment type="caution">
    <text evidence="2">The sequence shown here is derived from an EMBL/GenBank/DDBJ whole genome shotgun (WGS) entry which is preliminary data.</text>
</comment>
<dbReference type="HOGENOM" id="CLU_009683_3_0_1"/>
<feature type="signal peptide" evidence="1">
    <location>
        <begin position="1"/>
        <end position="17"/>
    </location>
</feature>
<dbReference type="AlphaFoldDB" id="A0A086J444"/>
<keyword evidence="3" id="KW-1185">Reference proteome</keyword>
<organism evidence="2 3">
    <name type="scientific">Nematocida ausubeli (strain ATCC PRA-371 / ERTm2)</name>
    <name type="common">Nematode killer fungus</name>
    <dbReference type="NCBI Taxonomy" id="1913371"/>
    <lineage>
        <taxon>Eukaryota</taxon>
        <taxon>Fungi</taxon>
        <taxon>Fungi incertae sedis</taxon>
        <taxon>Microsporidia</taxon>
        <taxon>Nematocida</taxon>
    </lineage>
</organism>
<evidence type="ECO:0000313" key="3">
    <source>
        <dbReference type="Proteomes" id="UP000054524"/>
    </source>
</evidence>
<evidence type="ECO:0000256" key="1">
    <source>
        <dbReference type="SAM" id="SignalP"/>
    </source>
</evidence>
<sequence length="914" mass="105518">MICRLLLSLMIMQSILARIDMEDIKKVNKTFVGESQDVAINPKGPLNLLRGYIGHQSGYMHNKRFYSPEIDTDYAMSKKGLSCLGKQEYNFTRTPVNDRVYKDIATQTPNGEYLSTYHTQLIKMFPSMVGDLSIEADRSNVLTNFLRADHVKKDAKYILAALLLLSEGVDIKIAVDYKGKKNNLVIKSKKCAEKEFVNVEMHMEGIDPVTNEHSDSIYQSEAAEIVKFYIQCRDNPLLKRGGEFAMPVTREQFESGNFLNSAAFLIQTYIYEFIDTAEDYKDFVEAAHELMVDQVVEKENPEKTKKKDKNRRIFDKLFIEKDALNENIKYTTSFYNLVKAKNGNLIFPFYNDIQLPRYTRVPRCKLDKSGFEIDQSLYYSDCVETVLLGLFCCLAYNLETQKYETSHMGEGVSKELKEFFERYPKPTETTDFEMHKQWSKVVACLKNNKINYKQSRNELLPEFSNIFLVIAEITGQKKDVLELLEYVDSVCKAGKLDINQQCWITVKIDSILKSLSLNKHMKVLCFNMTIGETPSGKADILSDINIIYYGSEITLNVKKGIIDISLASSLYANSEHIREKFKEVRDMYSDVDCYIGYIVAHYIDAELDLSNNNGSTILKNIGRDIKIMLQDESQNLSKIFLHRDILTTHTKSYIMECFVFSALDKKVTPTSPLARFTANILGSTSLFYPETREKMIPFLAILADWREFYPKLGFTPSDYPSEHIFAWEVSMGFYEKIISCPVRIAVKATCNYLRASSGCQTQTHHVRYFLTSTLLFNYIMSDGELDNLMEIQSVVSKYMSDHELTQIYFCWFVHLCTSKYKFSPESFKKVYSLIYSDHYPHGFYVRIVIETRKEFKKCLSVLKERKALFCSKDDPESMKKYNGLVKYIKEDCLGLVSSPQVHETLYSDQKCVLM</sequence>